<dbReference type="Proteomes" id="UP001249851">
    <property type="component" value="Unassembled WGS sequence"/>
</dbReference>
<reference evidence="2" key="1">
    <citation type="journal article" date="2023" name="G3 (Bethesda)">
        <title>Whole genome assembly and annotation of the endangered Caribbean coral Acropora cervicornis.</title>
        <authorList>
            <person name="Selwyn J.D."/>
            <person name="Vollmer S.V."/>
        </authorList>
    </citation>
    <scope>NUCLEOTIDE SEQUENCE</scope>
    <source>
        <strain evidence="2">K2</strain>
    </source>
</reference>
<gene>
    <name evidence="2" type="ORF">P5673_022410</name>
</gene>
<organism evidence="2 3">
    <name type="scientific">Acropora cervicornis</name>
    <name type="common">Staghorn coral</name>
    <dbReference type="NCBI Taxonomy" id="6130"/>
    <lineage>
        <taxon>Eukaryota</taxon>
        <taxon>Metazoa</taxon>
        <taxon>Cnidaria</taxon>
        <taxon>Anthozoa</taxon>
        <taxon>Hexacorallia</taxon>
        <taxon>Scleractinia</taxon>
        <taxon>Astrocoeniina</taxon>
        <taxon>Acroporidae</taxon>
        <taxon>Acropora</taxon>
    </lineage>
</organism>
<dbReference type="AlphaFoldDB" id="A0AAD9Q7H6"/>
<feature type="non-terminal residue" evidence="2">
    <location>
        <position position="1"/>
    </location>
</feature>
<comment type="caution">
    <text evidence="2">The sequence shown here is derived from an EMBL/GenBank/DDBJ whole genome shotgun (WGS) entry which is preliminary data.</text>
</comment>
<keyword evidence="3" id="KW-1185">Reference proteome</keyword>
<sequence>MKVASRRVSRSAYARTSSLDLDDNNHTGRYLKLLVKYKSSGTSQHLAEHRIASTFTTSSTLDKDSFNENRLRTMFHGNNIPRGVFKIYLAPAKNEIKSPEVDPK</sequence>
<evidence type="ECO:0000256" key="1">
    <source>
        <dbReference type="SAM" id="MobiDB-lite"/>
    </source>
</evidence>
<accession>A0AAD9Q7H6</accession>
<reference evidence="2" key="2">
    <citation type="journal article" date="2023" name="Science">
        <title>Genomic signatures of disease resistance in endangered staghorn corals.</title>
        <authorList>
            <person name="Vollmer S.V."/>
            <person name="Selwyn J.D."/>
            <person name="Despard B.A."/>
            <person name="Roesel C.L."/>
        </authorList>
    </citation>
    <scope>NUCLEOTIDE SEQUENCE</scope>
    <source>
        <strain evidence="2">K2</strain>
    </source>
</reference>
<evidence type="ECO:0000313" key="3">
    <source>
        <dbReference type="Proteomes" id="UP001249851"/>
    </source>
</evidence>
<evidence type="ECO:0000313" key="2">
    <source>
        <dbReference type="EMBL" id="KAK2555801.1"/>
    </source>
</evidence>
<protein>
    <submittedName>
        <fullName evidence="2">Uncharacterized protein</fullName>
    </submittedName>
</protein>
<proteinExistence type="predicted"/>
<feature type="region of interest" description="Disordered" evidence="1">
    <location>
        <begin position="1"/>
        <end position="25"/>
    </location>
</feature>
<dbReference type="EMBL" id="JARQWQ010000060">
    <property type="protein sequence ID" value="KAK2555801.1"/>
    <property type="molecule type" value="Genomic_DNA"/>
</dbReference>
<name>A0AAD9Q7H6_ACRCE</name>